<proteinExistence type="predicted"/>
<organism evidence="2">
    <name type="scientific">bioreactor metagenome</name>
    <dbReference type="NCBI Taxonomy" id="1076179"/>
    <lineage>
        <taxon>unclassified sequences</taxon>
        <taxon>metagenomes</taxon>
        <taxon>ecological metagenomes</taxon>
    </lineage>
</organism>
<sequence length="277" mass="30169">MTSFVKADCLLDVPQNCEGYEAGDRAFARLLKPVERIARTVRILGSHDPLIDEAADELRRMDISAHVSSAHVGSMGAILALSRGEAQLGGVHLLDETDGSYNVSYIEKYFPNGGVALIECVRRTQGLMVKKGNPKGIQGIADLARGDVSYVNRQKGAGTRVLLDYLLRQEGIEPSRVIGYAREELTHTAVAAQVRSGGADCGLGILSAARIYDLDFIPLCGEQYDLLASLSALESPQVRAFLRVLGSEAFAKRLEKLGGYELDRPGRIRKLWPEKEA</sequence>
<protein>
    <recommendedName>
        <fullName evidence="1">PBP domain-containing protein</fullName>
    </recommendedName>
</protein>
<gene>
    <name evidence="2" type="ORF">SDC9_121863</name>
</gene>
<reference evidence="2" key="1">
    <citation type="submission" date="2019-08" db="EMBL/GenBank/DDBJ databases">
        <authorList>
            <person name="Kucharzyk K."/>
            <person name="Murdoch R.W."/>
            <person name="Higgins S."/>
            <person name="Loffler F."/>
        </authorList>
    </citation>
    <scope>NUCLEOTIDE SEQUENCE</scope>
</reference>
<evidence type="ECO:0000259" key="1">
    <source>
        <dbReference type="Pfam" id="PF12727"/>
    </source>
</evidence>
<evidence type="ECO:0000313" key="2">
    <source>
        <dbReference type="EMBL" id="MPM74874.1"/>
    </source>
</evidence>
<name>A0A645CD70_9ZZZZ</name>
<dbReference type="PANTHER" id="PTHR38431">
    <property type="entry name" value="BLL2305 PROTEIN"/>
    <property type="match status" value="1"/>
</dbReference>
<dbReference type="EMBL" id="VSSQ01026246">
    <property type="protein sequence ID" value="MPM74874.1"/>
    <property type="molecule type" value="Genomic_DNA"/>
</dbReference>
<dbReference type="Gene3D" id="3.40.190.10">
    <property type="entry name" value="Periplasmic binding protein-like II"/>
    <property type="match status" value="1"/>
</dbReference>
<dbReference type="AlphaFoldDB" id="A0A645CD70"/>
<dbReference type="SUPFAM" id="SSF53850">
    <property type="entry name" value="Periplasmic binding protein-like II"/>
    <property type="match status" value="1"/>
</dbReference>
<dbReference type="PANTHER" id="PTHR38431:SF1">
    <property type="entry name" value="BLL2305 PROTEIN"/>
    <property type="match status" value="1"/>
</dbReference>
<feature type="domain" description="PBP" evidence="1">
    <location>
        <begin position="56"/>
        <end position="245"/>
    </location>
</feature>
<dbReference type="Pfam" id="PF12727">
    <property type="entry name" value="PBP_like"/>
    <property type="match status" value="1"/>
</dbReference>
<comment type="caution">
    <text evidence="2">The sequence shown here is derived from an EMBL/GenBank/DDBJ whole genome shotgun (WGS) entry which is preliminary data.</text>
</comment>
<accession>A0A645CD70</accession>
<dbReference type="InterPro" id="IPR024370">
    <property type="entry name" value="PBP_domain"/>
</dbReference>